<keyword evidence="2" id="KW-1003">Cell membrane</keyword>
<dbReference type="OMA" id="MIVGWYS"/>
<proteinExistence type="predicted"/>
<evidence type="ECO:0000256" key="5">
    <source>
        <dbReference type="ARBA" id="ARBA00022989"/>
    </source>
</evidence>
<dbReference type="CDD" id="cd15047">
    <property type="entry name" value="7tmC_GABA-B-like"/>
    <property type="match status" value="1"/>
</dbReference>
<evidence type="ECO:0000256" key="10">
    <source>
        <dbReference type="ARBA" id="ARBA00023224"/>
    </source>
</evidence>
<dbReference type="PANTHER" id="PTHR10519">
    <property type="entry name" value="GABA-B RECEPTOR"/>
    <property type="match status" value="1"/>
</dbReference>
<feature type="transmembrane region" description="Helical" evidence="13">
    <location>
        <begin position="633"/>
        <end position="655"/>
    </location>
</feature>
<dbReference type="InterPro" id="IPR001828">
    <property type="entry name" value="ANF_lig-bd_rcpt"/>
</dbReference>
<dbReference type="PANTHER" id="PTHR10519:SF78">
    <property type="entry name" value="G-PROTEIN COUPLED RECEPTORS FAMILY 3 PROFILE DOMAIN-CONTAINING PROTEIN"/>
    <property type="match status" value="1"/>
</dbReference>
<keyword evidence="5 13" id="KW-1133">Transmembrane helix</keyword>
<keyword evidence="8" id="KW-0675">Receptor</keyword>
<feature type="transmembrane region" description="Helical" evidence="13">
    <location>
        <begin position="526"/>
        <end position="552"/>
    </location>
</feature>
<feature type="transmembrane region" description="Helical" evidence="13">
    <location>
        <begin position="573"/>
        <end position="596"/>
    </location>
</feature>
<feature type="transmembrane region" description="Helical" evidence="13">
    <location>
        <begin position="461"/>
        <end position="485"/>
    </location>
</feature>
<evidence type="ECO:0000256" key="7">
    <source>
        <dbReference type="ARBA" id="ARBA00023136"/>
    </source>
</evidence>
<evidence type="ECO:0000256" key="6">
    <source>
        <dbReference type="ARBA" id="ARBA00023040"/>
    </source>
</evidence>
<dbReference type="FunFam" id="3.40.50.2300:FF:000063">
    <property type="entry name" value="Gamma-aminobutyric acid type B receptor subunit"/>
    <property type="match status" value="1"/>
</dbReference>
<evidence type="ECO:0000256" key="8">
    <source>
        <dbReference type="ARBA" id="ARBA00023170"/>
    </source>
</evidence>
<evidence type="ECO:0000256" key="11">
    <source>
        <dbReference type="ARBA" id="ARBA00073785"/>
    </source>
</evidence>
<keyword evidence="7 13" id="KW-0472">Membrane</keyword>
<accession>A0A8B7YNB8</accession>
<evidence type="ECO:0000256" key="13">
    <source>
        <dbReference type="SAM" id="Phobius"/>
    </source>
</evidence>
<dbReference type="PROSITE" id="PS50259">
    <property type="entry name" value="G_PROTEIN_RECEP_F3_4"/>
    <property type="match status" value="1"/>
</dbReference>
<sequence length="812" mass="90542">MFLAQLPRQSDLLFVIALVLLSLTLPTVCLTNITLGGLFSLGGAGSDWDGSAILQAALMALQHVNEDPTVLPDYHLHIEVKNSKCRPGEGMKGFVDLINEEPTKLMLLGASCSVVSQPVAETSQHWNLVQMSFSSASDVLSFKGRFPYFFRTNPAQSGLNTPRIALLKEYRWEKVAIIHDSSEYFTSAINTFSEELYANNLTVLAKESFPAGEQPTVQLQNIKDKDARIIVASAYEDGLQRVFCEAYHLGMYGSRYTWMIESWNSLNWWQNVSRLGCTNDQMYKVAENYVGTVFLNLRTDNKSSRSGLTVSQYEDAYTSFTRGVPYAGKDFASFGYDAVWAVALALHSTVEELAAENSSVRIEDFNYDNISHLKERFLKALGTLSFEGITGTVSFDRSGNRLAPFKIEQLIDGVEEDVGIYFPASGLQWKRHGKLSFTADRPPQDGPVREFVYLGIHTPSFAVFTGLAVLGMGMTTAFLTVNIVFRDKRLVKLSCPNVNNVIAVGCFMCYVDVIVAGLNQNVVPRWIVNGACLAQVWILPISFSLAFGGLFAKTWRVHVIFSNKTKRTKIYDSHLFAIIGVVVAVDIAINSVWTAYDPSQLVLITLDDHLDKEADKIIEESYDKCDSTKSPQFLWIGIILFWKGILLMYGAFLAWETRNVTMSQLNDSKFIAVAIYNVAVPSIIVAPLATFISTDLPGVSYILTASCILFGTTVTNCLIFIPKIIALWQERHEEALQDQCLFTTCNQIAPQNASSIQRSIKIVSVAVLKEKDKEIAELKEQLEQKELKIAGLMELLGKSRPEQKLKINNWVK</sequence>
<keyword evidence="6" id="KW-0297">G-protein coupled receptor</keyword>
<reference evidence="16" key="1">
    <citation type="submission" date="2025-08" db="UniProtKB">
        <authorList>
            <consortium name="RefSeq"/>
        </authorList>
    </citation>
    <scope>IDENTIFICATION</scope>
</reference>
<keyword evidence="15" id="KW-1185">Reference proteome</keyword>
<feature type="transmembrane region" description="Helical" evidence="13">
    <location>
        <begin position="670"/>
        <end position="692"/>
    </location>
</feature>
<dbReference type="InterPro" id="IPR017978">
    <property type="entry name" value="GPCR_3_C"/>
</dbReference>
<dbReference type="RefSeq" id="XP_022092951.1">
    <property type="nucleotide sequence ID" value="XM_022237259.1"/>
</dbReference>
<dbReference type="Gene3D" id="3.40.50.2300">
    <property type="match status" value="2"/>
</dbReference>
<evidence type="ECO:0000256" key="4">
    <source>
        <dbReference type="ARBA" id="ARBA00022729"/>
    </source>
</evidence>
<evidence type="ECO:0000256" key="1">
    <source>
        <dbReference type="ARBA" id="ARBA00004651"/>
    </source>
</evidence>
<keyword evidence="12" id="KW-0175">Coiled coil</keyword>
<dbReference type="KEGG" id="aplc:110980505"/>
<evidence type="ECO:0000313" key="16">
    <source>
        <dbReference type="RefSeq" id="XP_022092951.1"/>
    </source>
</evidence>
<dbReference type="CDD" id="cd06366">
    <property type="entry name" value="PBP1_GABAb_receptor"/>
    <property type="match status" value="1"/>
</dbReference>
<feature type="domain" description="G-protein coupled receptors family 3 profile" evidence="14">
    <location>
        <begin position="467"/>
        <end position="727"/>
    </location>
</feature>
<dbReference type="PRINTS" id="PR01177">
    <property type="entry name" value="GABAB1RECPTR"/>
</dbReference>
<keyword evidence="10" id="KW-0807">Transducer</keyword>
<protein>
    <recommendedName>
        <fullName evidence="11">Gamma-aminobutyric acid type B receptor subunit 2</fullName>
    </recommendedName>
</protein>
<keyword evidence="3 13" id="KW-0812">Transmembrane</keyword>
<evidence type="ECO:0000256" key="9">
    <source>
        <dbReference type="ARBA" id="ARBA00023180"/>
    </source>
</evidence>
<dbReference type="GO" id="GO:0038039">
    <property type="term" value="C:G protein-coupled receptor heterodimeric complex"/>
    <property type="evidence" value="ECO:0007669"/>
    <property type="project" value="TreeGrafter"/>
</dbReference>
<dbReference type="GeneID" id="110980505"/>
<dbReference type="GO" id="GO:0004965">
    <property type="term" value="F:G protein-coupled GABA receptor activity"/>
    <property type="evidence" value="ECO:0007669"/>
    <property type="project" value="InterPro"/>
</dbReference>
<dbReference type="Pfam" id="PF01094">
    <property type="entry name" value="ANF_receptor"/>
    <property type="match status" value="1"/>
</dbReference>
<comment type="subcellular location">
    <subcellularLocation>
        <location evidence="1">Cell membrane</location>
        <topology evidence="1">Multi-pass membrane protein</topology>
    </subcellularLocation>
</comment>
<feature type="transmembrane region" description="Helical" evidence="13">
    <location>
        <begin position="497"/>
        <end position="520"/>
    </location>
</feature>
<dbReference type="Pfam" id="PF00003">
    <property type="entry name" value="7tm_3"/>
    <property type="match status" value="1"/>
</dbReference>
<evidence type="ECO:0000256" key="2">
    <source>
        <dbReference type="ARBA" id="ARBA00022475"/>
    </source>
</evidence>
<evidence type="ECO:0000313" key="15">
    <source>
        <dbReference type="Proteomes" id="UP000694845"/>
    </source>
</evidence>
<keyword evidence="4" id="KW-0732">Signal</keyword>
<dbReference type="OrthoDB" id="17569at2759"/>
<evidence type="ECO:0000256" key="12">
    <source>
        <dbReference type="SAM" id="Coils"/>
    </source>
</evidence>
<feature type="coiled-coil region" evidence="12">
    <location>
        <begin position="765"/>
        <end position="795"/>
    </location>
</feature>
<dbReference type="AlphaFoldDB" id="A0A8B7YNB8"/>
<dbReference type="Proteomes" id="UP000694845">
    <property type="component" value="Unplaced"/>
</dbReference>
<name>A0A8B7YNB8_ACAPL</name>
<gene>
    <name evidence="16" type="primary">LOC110980505</name>
</gene>
<dbReference type="SUPFAM" id="SSF53822">
    <property type="entry name" value="Periplasmic binding protein-like I"/>
    <property type="match status" value="1"/>
</dbReference>
<dbReference type="InterPro" id="IPR028082">
    <property type="entry name" value="Peripla_BP_I"/>
</dbReference>
<evidence type="ECO:0000259" key="14">
    <source>
        <dbReference type="PROSITE" id="PS50259"/>
    </source>
</evidence>
<dbReference type="PRINTS" id="PR01176">
    <property type="entry name" value="GABABRECEPTR"/>
</dbReference>
<feature type="transmembrane region" description="Helical" evidence="13">
    <location>
        <begin position="698"/>
        <end position="721"/>
    </location>
</feature>
<dbReference type="InterPro" id="IPR002455">
    <property type="entry name" value="GPCR3_GABA-B"/>
</dbReference>
<dbReference type="GO" id="GO:0007214">
    <property type="term" value="P:gamma-aminobutyric acid signaling pathway"/>
    <property type="evidence" value="ECO:0007669"/>
    <property type="project" value="TreeGrafter"/>
</dbReference>
<evidence type="ECO:0000256" key="3">
    <source>
        <dbReference type="ARBA" id="ARBA00022692"/>
    </source>
</evidence>
<keyword evidence="9" id="KW-0325">Glycoprotein</keyword>
<organism evidence="15 16">
    <name type="scientific">Acanthaster planci</name>
    <name type="common">Crown-of-thorns starfish</name>
    <dbReference type="NCBI Taxonomy" id="133434"/>
    <lineage>
        <taxon>Eukaryota</taxon>
        <taxon>Metazoa</taxon>
        <taxon>Echinodermata</taxon>
        <taxon>Eleutherozoa</taxon>
        <taxon>Asterozoa</taxon>
        <taxon>Asteroidea</taxon>
        <taxon>Valvatacea</taxon>
        <taxon>Valvatida</taxon>
        <taxon>Acanthasteridae</taxon>
        <taxon>Acanthaster</taxon>
    </lineage>
</organism>